<evidence type="ECO:0000313" key="5">
    <source>
        <dbReference type="Proteomes" id="UP000185596"/>
    </source>
</evidence>
<dbReference type="PANTHER" id="PTHR42760:SF40">
    <property type="entry name" value="3-OXOACYL-[ACYL-CARRIER-PROTEIN] REDUCTASE, CHLOROPLASTIC"/>
    <property type="match status" value="1"/>
</dbReference>
<dbReference type="FunFam" id="3.40.50.720:FF:000084">
    <property type="entry name" value="Short-chain dehydrogenase reductase"/>
    <property type="match status" value="1"/>
</dbReference>
<dbReference type="Pfam" id="PF13561">
    <property type="entry name" value="adh_short_C2"/>
    <property type="match status" value="1"/>
</dbReference>
<dbReference type="PANTHER" id="PTHR42760">
    <property type="entry name" value="SHORT-CHAIN DEHYDROGENASES/REDUCTASES FAMILY MEMBER"/>
    <property type="match status" value="1"/>
</dbReference>
<dbReference type="RefSeq" id="WP_075125522.1">
    <property type="nucleotide sequence ID" value="NZ_MSIE01000016.1"/>
</dbReference>
<dbReference type="InterPro" id="IPR057326">
    <property type="entry name" value="KR_dom"/>
</dbReference>
<protein>
    <recommendedName>
        <fullName evidence="3">Ketoreductase domain-containing protein</fullName>
    </recommendedName>
</protein>
<dbReference type="InterPro" id="IPR020904">
    <property type="entry name" value="Sc_DH/Rdtase_CS"/>
</dbReference>
<keyword evidence="2" id="KW-0560">Oxidoreductase</keyword>
<proteinExistence type="inferred from homology"/>
<dbReference type="STRING" id="1912961.BU204_11030"/>
<accession>A0A1Q8CSX8</accession>
<feature type="domain" description="Ketoreductase" evidence="3">
    <location>
        <begin position="6"/>
        <end position="183"/>
    </location>
</feature>
<dbReference type="PRINTS" id="PR00081">
    <property type="entry name" value="GDHRDH"/>
</dbReference>
<name>A0A1Q8CSX8_9PSEU</name>
<comment type="caution">
    <text evidence="4">The sequence shown here is derived from an EMBL/GenBank/DDBJ whole genome shotgun (WGS) entry which is preliminary data.</text>
</comment>
<dbReference type="SUPFAM" id="SSF51735">
    <property type="entry name" value="NAD(P)-binding Rossmann-fold domains"/>
    <property type="match status" value="1"/>
</dbReference>
<comment type="similarity">
    <text evidence="1">Belongs to the short-chain dehydrogenases/reductases (SDR) family.</text>
</comment>
<dbReference type="AlphaFoldDB" id="A0A1Q8CSX8"/>
<dbReference type="GO" id="GO:0030497">
    <property type="term" value="P:fatty acid elongation"/>
    <property type="evidence" value="ECO:0007669"/>
    <property type="project" value="TreeGrafter"/>
</dbReference>
<keyword evidence="5" id="KW-1185">Reference proteome</keyword>
<organism evidence="4 5">
    <name type="scientific">Actinophytocola xanthii</name>
    <dbReference type="NCBI Taxonomy" id="1912961"/>
    <lineage>
        <taxon>Bacteria</taxon>
        <taxon>Bacillati</taxon>
        <taxon>Actinomycetota</taxon>
        <taxon>Actinomycetes</taxon>
        <taxon>Pseudonocardiales</taxon>
        <taxon>Pseudonocardiaceae</taxon>
    </lineage>
</organism>
<evidence type="ECO:0000256" key="1">
    <source>
        <dbReference type="ARBA" id="ARBA00006484"/>
    </source>
</evidence>
<dbReference type="Gene3D" id="3.40.50.720">
    <property type="entry name" value="NAD(P)-binding Rossmann-like Domain"/>
    <property type="match status" value="1"/>
</dbReference>
<dbReference type="PRINTS" id="PR00080">
    <property type="entry name" value="SDRFAMILY"/>
</dbReference>
<dbReference type="PROSITE" id="PS00061">
    <property type="entry name" value="ADH_SHORT"/>
    <property type="match status" value="1"/>
</dbReference>
<dbReference type="OrthoDB" id="9803333at2"/>
<reference evidence="4 5" key="1">
    <citation type="submission" date="2016-12" db="EMBL/GenBank/DDBJ databases">
        <title>The draft genome sequence of Actinophytocola sp. 11-183.</title>
        <authorList>
            <person name="Wang W."/>
            <person name="Yuan L."/>
        </authorList>
    </citation>
    <scope>NUCLEOTIDE SEQUENCE [LARGE SCALE GENOMIC DNA]</scope>
    <source>
        <strain evidence="4 5">11-183</strain>
    </source>
</reference>
<dbReference type="CDD" id="cd05233">
    <property type="entry name" value="SDR_c"/>
    <property type="match status" value="1"/>
</dbReference>
<evidence type="ECO:0000259" key="3">
    <source>
        <dbReference type="SMART" id="SM00822"/>
    </source>
</evidence>
<gene>
    <name evidence="4" type="ORF">BU204_11030</name>
</gene>
<dbReference type="InterPro" id="IPR002347">
    <property type="entry name" value="SDR_fam"/>
</dbReference>
<dbReference type="InterPro" id="IPR036291">
    <property type="entry name" value="NAD(P)-bd_dom_sf"/>
</dbReference>
<dbReference type="EMBL" id="MSIE01000016">
    <property type="protein sequence ID" value="OLF17471.1"/>
    <property type="molecule type" value="Genomic_DNA"/>
</dbReference>
<sequence length="254" mass="26707">MDLRDTVAVVTGGGTGIGRATALALARAGARGVVVNYSRSAEDAEATAGELTASGCEAVAERADVGDDEQVRAMARRVLERFGRVDVLVNNAATTFRVAHEDLDGLTDEAFAHVLDVNVLGPFRVVRAFAADLRDARGAVVNIASISAYRAGGSSIAYGVSKAALLQLTRNLAVALAPEVRVNSVAPGTVATRWQTDLRGEEGFAEWARAERETVPLRRTSEPEHVAQAVLGLLAMDQVTGEAVILDGGKHVTY</sequence>
<dbReference type="GO" id="GO:0016616">
    <property type="term" value="F:oxidoreductase activity, acting on the CH-OH group of donors, NAD or NADP as acceptor"/>
    <property type="evidence" value="ECO:0007669"/>
    <property type="project" value="TreeGrafter"/>
</dbReference>
<evidence type="ECO:0000313" key="4">
    <source>
        <dbReference type="EMBL" id="OLF17471.1"/>
    </source>
</evidence>
<evidence type="ECO:0000256" key="2">
    <source>
        <dbReference type="ARBA" id="ARBA00023002"/>
    </source>
</evidence>
<dbReference type="Proteomes" id="UP000185596">
    <property type="component" value="Unassembled WGS sequence"/>
</dbReference>
<dbReference type="SMART" id="SM00822">
    <property type="entry name" value="PKS_KR"/>
    <property type="match status" value="1"/>
</dbReference>